<dbReference type="FunFam" id="3.30.1360.40:FF:000002">
    <property type="entry name" value="DNA gyrase subunit A"/>
    <property type="match status" value="1"/>
</dbReference>
<protein>
    <recommendedName>
        <fullName evidence="3">DNA topoisomerase (ATP-hydrolyzing)</fullName>
        <ecNumber evidence="3">5.6.2.2</ecNumber>
    </recommendedName>
</protein>
<evidence type="ECO:0000256" key="5">
    <source>
        <dbReference type="ARBA" id="ARBA00023125"/>
    </source>
</evidence>
<dbReference type="SUPFAM" id="SSF56719">
    <property type="entry name" value="Type II DNA topoisomerase"/>
    <property type="match status" value="1"/>
</dbReference>
<comment type="caution">
    <text evidence="10">The sequence shown here is derived from an EMBL/GenBank/DDBJ whole genome shotgun (WGS) entry which is preliminary data.</text>
</comment>
<dbReference type="GO" id="GO:0005524">
    <property type="term" value="F:ATP binding"/>
    <property type="evidence" value="ECO:0007669"/>
    <property type="project" value="InterPro"/>
</dbReference>
<gene>
    <name evidence="10" type="ORF">F1559_001312</name>
</gene>
<keyword evidence="5 7" id="KW-0238">DNA-binding</keyword>
<evidence type="ECO:0000256" key="8">
    <source>
        <dbReference type="SAM" id="MobiDB-lite"/>
    </source>
</evidence>
<comment type="catalytic activity">
    <reaction evidence="1 7">
        <text>ATP-dependent breakage, passage and rejoining of double-stranded DNA.</text>
        <dbReference type="EC" id="5.6.2.2"/>
    </reaction>
</comment>
<dbReference type="GO" id="GO:0009330">
    <property type="term" value="C:DNA topoisomerase type II (double strand cut, ATP-hydrolyzing) complex"/>
    <property type="evidence" value="ECO:0007669"/>
    <property type="project" value="TreeGrafter"/>
</dbReference>
<dbReference type="Gene3D" id="1.10.268.10">
    <property type="entry name" value="Topoisomerase, domain 3"/>
    <property type="match status" value="1"/>
</dbReference>
<dbReference type="PANTHER" id="PTHR43493:SF5">
    <property type="entry name" value="DNA GYRASE SUBUNIT A, CHLOROPLASTIC_MITOCHONDRIAL"/>
    <property type="match status" value="1"/>
</dbReference>
<evidence type="ECO:0000256" key="2">
    <source>
        <dbReference type="ARBA" id="ARBA00008263"/>
    </source>
</evidence>
<dbReference type="Gene3D" id="3.30.1360.40">
    <property type="match status" value="1"/>
</dbReference>
<dbReference type="GO" id="GO:0003918">
    <property type="term" value="F:DNA topoisomerase type II (double strand cut, ATP-hydrolyzing) activity"/>
    <property type="evidence" value="ECO:0007669"/>
    <property type="project" value="UniProtKB-EC"/>
</dbReference>
<dbReference type="GO" id="GO:0006265">
    <property type="term" value="P:DNA topological change"/>
    <property type="evidence" value="ECO:0007669"/>
    <property type="project" value="UniProtKB-UniRule"/>
</dbReference>
<reference evidence="10 11" key="1">
    <citation type="journal article" date="2020" name="J. Phycol.">
        <title>Comparative genome analysis reveals Cyanidiococcus gen. nov., a new extremophilic red algal genus sister to Cyanidioschyzon (Cyanidioschyzonaceae, Rhodophyta).</title>
        <authorList>
            <person name="Liu S.-L."/>
            <person name="Chiang Y.-R."/>
            <person name="Yoon H.S."/>
            <person name="Fu H.-Y."/>
        </authorList>
    </citation>
    <scope>NUCLEOTIDE SEQUENCE [LARGE SCALE GENOMIC DNA]</scope>
    <source>
        <strain evidence="10 11">THAL066</strain>
    </source>
</reference>
<evidence type="ECO:0000256" key="6">
    <source>
        <dbReference type="ARBA" id="ARBA00023235"/>
    </source>
</evidence>
<evidence type="ECO:0000256" key="3">
    <source>
        <dbReference type="ARBA" id="ARBA00012895"/>
    </source>
</evidence>
<accession>A0A7J7IJG3</accession>
<comment type="similarity">
    <text evidence="2">Belongs to the type II topoisomerase GyrA/ParC subunit family.</text>
</comment>
<keyword evidence="11" id="KW-1185">Reference proteome</keyword>
<dbReference type="GO" id="GO:0003677">
    <property type="term" value="F:DNA binding"/>
    <property type="evidence" value="ECO:0007669"/>
    <property type="project" value="UniProtKB-UniRule"/>
</dbReference>
<feature type="domain" description="Topo IIA-type catalytic" evidence="9">
    <location>
        <begin position="164"/>
        <end position="598"/>
    </location>
</feature>
<dbReference type="PROSITE" id="PS52040">
    <property type="entry name" value="TOPO_IIA"/>
    <property type="match status" value="1"/>
</dbReference>
<keyword evidence="4 7" id="KW-0799">Topoisomerase</keyword>
<dbReference type="SMART" id="SM00434">
    <property type="entry name" value="TOP4c"/>
    <property type="match status" value="1"/>
</dbReference>
<keyword evidence="6 7" id="KW-0413">Isomerase</keyword>
<dbReference type="CDD" id="cd00187">
    <property type="entry name" value="TOP4c"/>
    <property type="match status" value="1"/>
</dbReference>
<dbReference type="Proteomes" id="UP000530660">
    <property type="component" value="Unassembled WGS sequence"/>
</dbReference>
<evidence type="ECO:0000256" key="7">
    <source>
        <dbReference type="PROSITE-ProRule" id="PRU01384"/>
    </source>
</evidence>
<evidence type="ECO:0000256" key="4">
    <source>
        <dbReference type="ARBA" id="ARBA00023029"/>
    </source>
</evidence>
<feature type="active site" description="O-(5'-phospho-DNA)-tyrosine intermediate" evidence="7">
    <location>
        <position position="252"/>
    </location>
</feature>
<dbReference type="PANTHER" id="PTHR43493">
    <property type="entry name" value="DNA GYRASE/TOPOISOMERASE SUBUNIT A"/>
    <property type="match status" value="1"/>
</dbReference>
<evidence type="ECO:0000313" key="11">
    <source>
        <dbReference type="Proteomes" id="UP000530660"/>
    </source>
</evidence>
<dbReference type="EC" id="5.6.2.2" evidence="3"/>
<dbReference type="AlphaFoldDB" id="A0A7J7IJG3"/>
<sequence length="598" mass="65049">MDLSKSCAFISCSGESLVGEVGFINIPVETHRSQGRFVKLVGLGERLASPVASKGLTANYVSSGKSAVLKKETLFLQKGRPLLIADSGDWQRFAPLRRRGLRGAGALRAQTLGSADNPQSDVSGIGDSGSGVTAYGLIEATEVGAILSRSYLEYALSVIHARALPDARDGLKPVHRRILYAMNQLHLDPDGPYRKCARVVGEVLGKYHPHGDSAVYDALVRMAQPFSMLEPLIDGQGNLGSVDGDKAAAMRYTECRLTQLSKQVLLTDIDCDTVDMAPNFDASDMEPTVLPSRLPQLLLNGSSGIAVGMATNIPPHNLRELIAALQALIKNPKLLDIELEALVPAPDFPTGGIIIGLRAARDLHRTGQGSIVLRAKTSFETIRAKNRPVREAIIVTELPYQVNKALLIERIAGLVNEKKLEGIADLRDESDREGMRIVIELKRDADKNIVLNQLFKKTALQSSFNGNMLALVGRRPEKLTLRRALEVFLEHRVHVIQRRCRFELGKAREREHVVQGLLVGVTRHRCHHSNRSRSSRRGACEKGSHECAGALRTHRPSSGCDSFHAAATPYTARGGSPRARASRTHGSNCRPGAHPGQA</sequence>
<dbReference type="Gene3D" id="3.90.199.10">
    <property type="entry name" value="Topoisomerase II, domain 5"/>
    <property type="match status" value="1"/>
</dbReference>
<evidence type="ECO:0000313" key="10">
    <source>
        <dbReference type="EMBL" id="KAF6003215.1"/>
    </source>
</evidence>
<evidence type="ECO:0000259" key="9">
    <source>
        <dbReference type="PROSITE" id="PS52040"/>
    </source>
</evidence>
<feature type="region of interest" description="Disordered" evidence="8">
    <location>
        <begin position="553"/>
        <end position="598"/>
    </location>
</feature>
<dbReference type="InterPro" id="IPR013757">
    <property type="entry name" value="Topo_IIA_A_a_sf"/>
</dbReference>
<evidence type="ECO:0000256" key="1">
    <source>
        <dbReference type="ARBA" id="ARBA00000185"/>
    </source>
</evidence>
<dbReference type="Pfam" id="PF00521">
    <property type="entry name" value="DNA_topoisoIV"/>
    <property type="match status" value="1"/>
</dbReference>
<dbReference type="InterPro" id="IPR050220">
    <property type="entry name" value="Type_II_DNA_Topoisomerases"/>
</dbReference>
<dbReference type="InterPro" id="IPR013758">
    <property type="entry name" value="Topo_IIA_A/C_ab"/>
</dbReference>
<proteinExistence type="inferred from homology"/>
<organism evidence="10 11">
    <name type="scientific">Cyanidiococcus yangmingshanensis</name>
    <dbReference type="NCBI Taxonomy" id="2690220"/>
    <lineage>
        <taxon>Eukaryota</taxon>
        <taxon>Rhodophyta</taxon>
        <taxon>Bangiophyceae</taxon>
        <taxon>Cyanidiales</taxon>
        <taxon>Cyanidiaceae</taxon>
        <taxon>Cyanidiococcus</taxon>
    </lineage>
</organism>
<dbReference type="InterPro" id="IPR013760">
    <property type="entry name" value="Topo_IIA-like_dom_sf"/>
</dbReference>
<name>A0A7J7IJG3_9RHOD</name>
<dbReference type="OrthoDB" id="734at2759"/>
<dbReference type="InterPro" id="IPR002205">
    <property type="entry name" value="Topo_IIA_dom_A"/>
</dbReference>
<dbReference type="EMBL" id="VWRR01000007">
    <property type="protein sequence ID" value="KAF6003215.1"/>
    <property type="molecule type" value="Genomic_DNA"/>
</dbReference>